<accession>A0A940DJX4</accession>
<reference evidence="2" key="2">
    <citation type="journal article" date="2021" name="PeerJ">
        <title>Extensive microbial diversity within the chicken gut microbiome revealed by metagenomics and culture.</title>
        <authorList>
            <person name="Gilroy R."/>
            <person name="Ravi A."/>
            <person name="Getino M."/>
            <person name="Pursley I."/>
            <person name="Horton D.L."/>
            <person name="Alikhan N.F."/>
            <person name="Baker D."/>
            <person name="Gharbi K."/>
            <person name="Hall N."/>
            <person name="Watson M."/>
            <person name="Adriaenssens E.M."/>
            <person name="Foster-Nyarko E."/>
            <person name="Jarju S."/>
            <person name="Secka A."/>
            <person name="Antonio M."/>
            <person name="Oren A."/>
            <person name="Chaudhuri R.R."/>
            <person name="La Ragione R."/>
            <person name="Hildebrand F."/>
            <person name="Pallen M.J."/>
        </authorList>
    </citation>
    <scope>NUCLEOTIDE SEQUENCE</scope>
    <source>
        <strain evidence="2">3924</strain>
    </source>
</reference>
<protein>
    <recommendedName>
        <fullName evidence="4">Yip1 domain-containing protein</fullName>
    </recommendedName>
</protein>
<organism evidence="2 3">
    <name type="scientific">Candidatus Aphodosoma intestinipullorum</name>
    <dbReference type="NCBI Taxonomy" id="2840674"/>
    <lineage>
        <taxon>Bacteria</taxon>
        <taxon>Pseudomonadati</taxon>
        <taxon>Bacteroidota</taxon>
        <taxon>Bacteroidia</taxon>
        <taxon>Bacteroidales</taxon>
        <taxon>Candidatus Aphodosoma</taxon>
    </lineage>
</organism>
<evidence type="ECO:0000256" key="1">
    <source>
        <dbReference type="SAM" id="Phobius"/>
    </source>
</evidence>
<feature type="transmembrane region" description="Helical" evidence="1">
    <location>
        <begin position="121"/>
        <end position="140"/>
    </location>
</feature>
<proteinExistence type="predicted"/>
<gene>
    <name evidence="2" type="ORF">IAC51_05270</name>
</gene>
<dbReference type="AlphaFoldDB" id="A0A940DJX4"/>
<evidence type="ECO:0000313" key="3">
    <source>
        <dbReference type="Proteomes" id="UP000712007"/>
    </source>
</evidence>
<comment type="caution">
    <text evidence="2">The sequence shown here is derived from an EMBL/GenBank/DDBJ whole genome shotgun (WGS) entry which is preliminary data.</text>
</comment>
<evidence type="ECO:0000313" key="2">
    <source>
        <dbReference type="EMBL" id="MBO8440043.1"/>
    </source>
</evidence>
<keyword evidence="1" id="KW-1133">Transmembrane helix</keyword>
<dbReference type="Proteomes" id="UP000712007">
    <property type="component" value="Unassembled WGS sequence"/>
</dbReference>
<feature type="transmembrane region" description="Helical" evidence="1">
    <location>
        <begin position="63"/>
        <end position="83"/>
    </location>
</feature>
<name>A0A940DJX4_9BACT</name>
<keyword evidence="1" id="KW-0472">Membrane</keyword>
<feature type="transmembrane region" description="Helical" evidence="1">
    <location>
        <begin position="95"/>
        <end position="115"/>
    </location>
</feature>
<keyword evidence="1" id="KW-0812">Transmembrane</keyword>
<reference evidence="2" key="1">
    <citation type="submission" date="2020-10" db="EMBL/GenBank/DDBJ databases">
        <authorList>
            <person name="Gilroy R."/>
        </authorList>
    </citation>
    <scope>NUCLEOTIDE SEQUENCE</scope>
    <source>
        <strain evidence="2">3924</strain>
    </source>
</reference>
<sequence length="181" mass="20358">MYCALAHPERVSVDMLTDNPFAGRSIFKGFVLPWCAAVAAVTLVSYCIYAEEFRSEAAVLKPLFAMVSLLSAYIASVLLCMFTSRRFLGKELDRTAAETVTAYAFLPVFVLRVVLGVMPNMFFLKALLLYVLYMLWVFAGDTLKFGERERQIFMLVNGASIILMPWLVQSVLRMLVPNIAM</sequence>
<evidence type="ECO:0008006" key="4">
    <source>
        <dbReference type="Google" id="ProtNLM"/>
    </source>
</evidence>
<feature type="transmembrane region" description="Helical" evidence="1">
    <location>
        <begin position="152"/>
        <end position="172"/>
    </location>
</feature>
<feature type="transmembrane region" description="Helical" evidence="1">
    <location>
        <begin position="30"/>
        <end position="51"/>
    </location>
</feature>
<dbReference type="EMBL" id="JADIMV010000088">
    <property type="protein sequence ID" value="MBO8440043.1"/>
    <property type="molecule type" value="Genomic_DNA"/>
</dbReference>